<sequence>MNRIYRVIWNRVLNVFQVCSELVGGQGKSSSVSKTQDVNTVASQHNITRLPLFRCSLLSVLVFAALPGVASAAETTIDNDQTVDVISTTHPDYFIAIGLDGLGTLNILSGGVVTGPENKIVTLGDGPDGSGTVNVDGSGSVWSTGGLNIGQYGSGTLSITHSGVVRSAALGVVSGSTDGTGLVNINTGGQWNLVNAAGTRQDLNIGYGGTGTVNIASAGVLTAGMTTLGSFDSGTGTVNVTGTGSAMNTGALRVGDYGRGTLSIWNGAQVNSIADSMIGRSPDGQGVVNVNSGGSWMITDGAGAKKNLLVGASGIGILNIQAGGQVVAGATTLGNMNTSAGTIIISGAGSSMTATSMIVGSANTGALYLSDAGTLALDGDMTIARTTDSTGTVNIGAEHGQNAADAGFITGADKVVFGSGTGTLVFNHTVSDPSTAGGYQFAPVISGKGTLIQDAGHTVLSGDNTFSGSTLINGGTLTTNTMSSTNGSGLGSSAVTIDTAGTLEIKGATDASTGDFTLSNALSGTGLMSVDLTAAEDVFAFAPSVGSAFAGTVDLKNSTFALSGTNTSALTQATLVTSTGNTTTVGNGEQTIGGLTFAGGKMVFNATIPDQKVATSHVTTGKLDANGAGTVQINVPAPYVPLQETDTTTSLMTQDDANVGVQLVSASEVSGNGGSLALQDQSGNAVTDATKVDIAQGGNTVAKGTYDYRLTTAPGDGLYVNYGLKELELQQGQTLTLDGTTGATGAASDQSARITGSGNLATSTSVGDVLSLSNSGNDYTGSTTVVSGTLRTDADGALGNISELHIYSTAKADLNGTVQTAGMLAGDVDAVLDVNGGTLNLTNGGYSNGSLTGSGKLNVDGGVLTIDGANSDLSATTTINSGAEVVINDVLGAGTGDIADDGTLTLDGATGTLVNNISGTGSVDATNVTDAVVTGDNSGFSGLFNIDDGSSLTVSEQNNLGTAAVNDNGLLTVDAGSDWTLSNSVSGSGDLTKLGAGTLTLTADSAAYTGTTDINAGELALGSDAGSAVAMASGLVNVNDGASFTGYGSTAGDIDVMQGGTMQMNDFTVGGNLTNSGSVLLTREDGQPGNQLTVNGNYTGNDGLLAFNTTLGGDDSATDKLTVHGDTAGNTRVSVNNVGGTGAQTVNGIELVKVDGSSAGNFTLTTGTVEAGAYVYALAKGTGDAAKNWYLTSKWTGDVTPPQDDPVPPPVDPIDPIKPPVVDPTARDALRPEAGSYISNIAAANTLFNHRLHDRLGEPQYTDALHNGEDNVSSMWMRHVGGHERSSAGDGRMKTQSNRYVLQLGGDIAQWSTDGLDRWHLGVMGGYANEHSNTRSDRVGYGSDGRISGYSAGLYGTWYQNDADKTGAYVDSWMQYNWFDNHVESDNHQGDDYDSKGLTASLEAGYTLKAAEFTGSQGTLNTWYIQPQAQITWMGVKDDAHFRKDGTRIESEGDGNIQTRLGVKTYLNSHHKMDEGKQRTFQPFVEVNWIHNTDAFGVKMDGQRVSRDGARDLGEVRTGVEGKLNDRLSVWGNVGVQMGDKGYSDTQGMLGVKYSW</sequence>
<keyword evidence="1" id="KW-0732">Signal</keyword>
<comment type="caution">
    <text evidence="4">The sequence shown here is derived from an EMBL/GenBank/DDBJ whole genome shotgun (WGS) entry which is preliminary data.</text>
</comment>
<feature type="domain" description="Autotransporter" evidence="3">
    <location>
        <begin position="1268"/>
        <end position="1556"/>
    </location>
</feature>
<gene>
    <name evidence="4" type="ORF">GM31_14160</name>
</gene>
<dbReference type="EMBL" id="JNGI01000026">
    <property type="protein sequence ID" value="KNC94451.1"/>
    <property type="molecule type" value="Genomic_DNA"/>
</dbReference>
<dbReference type="InterPro" id="IPR013425">
    <property type="entry name" value="Autotrns_rpt"/>
</dbReference>
<dbReference type="PROSITE" id="PS51208">
    <property type="entry name" value="AUTOTRANSPORTER"/>
    <property type="match status" value="1"/>
</dbReference>
<protein>
    <submittedName>
        <fullName evidence="4">Lipoprotein/autotransporter domain-containing protein</fullName>
    </submittedName>
</protein>
<dbReference type="InterPro" id="IPR036709">
    <property type="entry name" value="Autotransporte_beta_dom_sf"/>
</dbReference>
<dbReference type="SMART" id="SM00869">
    <property type="entry name" value="Autotransporter"/>
    <property type="match status" value="1"/>
</dbReference>
<dbReference type="RefSeq" id="WP_072091832.1">
    <property type="nucleotide sequence ID" value="NZ_JNGI01000026.1"/>
</dbReference>
<dbReference type="Pfam" id="PF03797">
    <property type="entry name" value="Autotransporter"/>
    <property type="match status" value="1"/>
</dbReference>
<evidence type="ECO:0000256" key="2">
    <source>
        <dbReference type="ARBA" id="ARBA00023026"/>
    </source>
</evidence>
<reference evidence="4 5" key="1">
    <citation type="journal article" date="2015" name="Appl. Environ. Microbiol.">
        <title>The Enterobacterium Trabulsiella odontotermitis Presents Novel Adaptations Related to Its Association with Fungus-Growing Termites.</title>
        <authorList>
            <person name="Sapountzis P."/>
            <person name="Gruntjes T."/>
            <person name="Otani S."/>
            <person name="Estevez J."/>
            <person name="da Costa R.R."/>
            <person name="Plunkett G.3rd."/>
            <person name="Perna N.T."/>
            <person name="Poulsen M."/>
        </authorList>
    </citation>
    <scope>NUCLEOTIDE SEQUENCE [LARGE SCALE GENOMIC DNA]</scope>
    <source>
        <strain evidence="4 5">12</strain>
    </source>
</reference>
<evidence type="ECO:0000259" key="3">
    <source>
        <dbReference type="PROSITE" id="PS51208"/>
    </source>
</evidence>
<dbReference type="InterPro" id="IPR012332">
    <property type="entry name" value="Autotransporter_pectin_lyase_C"/>
</dbReference>
<accession>A0A0L0H0I1</accession>
<keyword evidence="4" id="KW-0449">Lipoprotein</keyword>
<dbReference type="PANTHER" id="PTHR35037:SF3">
    <property type="entry name" value="C-TERMINAL REGION OF AIDA-LIKE PROTEIN"/>
    <property type="match status" value="1"/>
</dbReference>
<dbReference type="InterPro" id="IPR011050">
    <property type="entry name" value="Pectin_lyase_fold/virulence"/>
</dbReference>
<evidence type="ECO:0000313" key="5">
    <source>
        <dbReference type="Proteomes" id="UP000037393"/>
    </source>
</evidence>
<dbReference type="InterPro" id="IPR005546">
    <property type="entry name" value="Autotransporte_beta"/>
</dbReference>
<dbReference type="SUPFAM" id="SSF103515">
    <property type="entry name" value="Autotransporter"/>
    <property type="match status" value="1"/>
</dbReference>
<dbReference type="InterPro" id="IPR006315">
    <property type="entry name" value="OM_autotransptr_brl_dom"/>
</dbReference>
<dbReference type="Proteomes" id="UP000037393">
    <property type="component" value="Unassembled WGS sequence"/>
</dbReference>
<dbReference type="OrthoDB" id="6053567at2"/>
<keyword evidence="2" id="KW-0843">Virulence</keyword>
<dbReference type="NCBIfam" id="TIGR04393">
    <property type="entry name" value="rpt_T5SS_PEPC"/>
    <property type="match status" value="2"/>
</dbReference>
<dbReference type="NCBIfam" id="TIGR01414">
    <property type="entry name" value="autotrans_barl"/>
    <property type="match status" value="1"/>
</dbReference>
<proteinExistence type="predicted"/>
<dbReference type="InterPro" id="IPR030895">
    <property type="entry name" value="T5SS_PEPC_rpt"/>
</dbReference>
<dbReference type="NCBIfam" id="TIGR02601">
    <property type="entry name" value="autotrns_rpt"/>
    <property type="match status" value="2"/>
</dbReference>
<dbReference type="Pfam" id="PF12951">
    <property type="entry name" value="PATR"/>
    <property type="match status" value="3"/>
</dbReference>
<dbReference type="InterPro" id="IPR043990">
    <property type="entry name" value="AC_1"/>
</dbReference>
<evidence type="ECO:0000313" key="4">
    <source>
        <dbReference type="EMBL" id="KNC94451.1"/>
    </source>
</evidence>
<evidence type="ECO:0000256" key="1">
    <source>
        <dbReference type="ARBA" id="ARBA00022729"/>
    </source>
</evidence>
<name>A0A0L0H0I1_9ENTR</name>
<dbReference type="GO" id="GO:0019867">
    <property type="term" value="C:outer membrane"/>
    <property type="evidence" value="ECO:0007669"/>
    <property type="project" value="InterPro"/>
</dbReference>
<dbReference type="InterPro" id="IPR051551">
    <property type="entry name" value="Autotransporter_adhesion"/>
</dbReference>
<dbReference type="SUPFAM" id="SSF51126">
    <property type="entry name" value="Pectin lyase-like"/>
    <property type="match status" value="1"/>
</dbReference>
<dbReference type="PANTHER" id="PTHR35037">
    <property type="entry name" value="C-TERMINAL REGION OF AIDA-LIKE PROTEIN"/>
    <property type="match status" value="1"/>
</dbReference>
<dbReference type="Gene3D" id="2.40.128.130">
    <property type="entry name" value="Autotransporter beta-domain"/>
    <property type="match status" value="1"/>
</dbReference>
<dbReference type="CDD" id="cd01344">
    <property type="entry name" value="PL2_Passenger_AT"/>
    <property type="match status" value="1"/>
</dbReference>
<dbReference type="Pfam" id="PF13018">
    <property type="entry name" value="ESPR"/>
    <property type="match status" value="1"/>
</dbReference>
<dbReference type="Gene3D" id="2.160.20.20">
    <property type="match status" value="1"/>
</dbReference>
<dbReference type="PATRIC" id="fig|379893.4.peg.2876"/>
<dbReference type="Pfam" id="PF18883">
    <property type="entry name" value="AC_1"/>
    <property type="match status" value="1"/>
</dbReference>
<keyword evidence="5" id="KW-1185">Reference proteome</keyword>
<organism evidence="4 5">
    <name type="scientific">Trabulsiella odontotermitis</name>
    <dbReference type="NCBI Taxonomy" id="379893"/>
    <lineage>
        <taxon>Bacteria</taxon>
        <taxon>Pseudomonadati</taxon>
        <taxon>Pseudomonadota</taxon>
        <taxon>Gammaproteobacteria</taxon>
        <taxon>Enterobacterales</taxon>
        <taxon>Enterobacteriaceae</taxon>
        <taxon>Trabulsiella</taxon>
    </lineage>
</organism>
<dbReference type="InterPro" id="IPR024973">
    <property type="entry name" value="ESPR"/>
</dbReference>